<feature type="domain" description="Folate receptor-like" evidence="6">
    <location>
        <begin position="22"/>
        <end position="188"/>
    </location>
</feature>
<accession>A0A6I8NRH3</accession>
<dbReference type="Ensembl" id="ENSOANT00000054890.1">
    <property type="protein sequence ID" value="ENSOANP00000043188.1"/>
    <property type="gene ID" value="ENSOANG00000045416.1"/>
</dbReference>
<dbReference type="GO" id="GO:1902444">
    <property type="term" value="F:riboflavin binding"/>
    <property type="evidence" value="ECO:0000318"/>
    <property type="project" value="GO_Central"/>
</dbReference>
<organism evidence="7 8">
    <name type="scientific">Ornithorhynchus anatinus</name>
    <name type="common">Duckbill platypus</name>
    <dbReference type="NCBI Taxonomy" id="9258"/>
    <lineage>
        <taxon>Eukaryota</taxon>
        <taxon>Metazoa</taxon>
        <taxon>Chordata</taxon>
        <taxon>Craniata</taxon>
        <taxon>Vertebrata</taxon>
        <taxon>Euteleostomi</taxon>
        <taxon>Mammalia</taxon>
        <taxon>Monotremata</taxon>
        <taxon>Ornithorhynchidae</taxon>
        <taxon>Ornithorhynchus</taxon>
    </lineage>
</organism>
<evidence type="ECO:0000256" key="1">
    <source>
        <dbReference type="ARBA" id="ARBA00007932"/>
    </source>
</evidence>
<dbReference type="OrthoDB" id="5982417at2759"/>
<evidence type="ECO:0000256" key="4">
    <source>
        <dbReference type="SAM" id="MobiDB-lite"/>
    </source>
</evidence>
<reference evidence="7 8" key="1">
    <citation type="journal article" date="2008" name="Nature">
        <title>Genome analysis of the platypus reveals unique signatures of evolution.</title>
        <authorList>
            <person name="Warren W.C."/>
            <person name="Hillier L.W."/>
            <person name="Marshall Graves J.A."/>
            <person name="Birney E."/>
            <person name="Ponting C.P."/>
            <person name="Grutzner F."/>
            <person name="Belov K."/>
            <person name="Miller W."/>
            <person name="Clarke L."/>
            <person name="Chinwalla A.T."/>
            <person name="Yang S.P."/>
            <person name="Heger A."/>
            <person name="Locke D.P."/>
            <person name="Miethke P."/>
            <person name="Waters P.D."/>
            <person name="Veyrunes F."/>
            <person name="Fulton L."/>
            <person name="Fulton B."/>
            <person name="Graves T."/>
            <person name="Wallis J."/>
            <person name="Puente X.S."/>
            <person name="Lopez-Otin C."/>
            <person name="Ordonez G.R."/>
            <person name="Eichler E.E."/>
            <person name="Chen L."/>
            <person name="Cheng Z."/>
            <person name="Deakin J.E."/>
            <person name="Alsop A."/>
            <person name="Thompson K."/>
            <person name="Kirby P."/>
            <person name="Papenfuss A.T."/>
            <person name="Wakefield M.J."/>
            <person name="Olender T."/>
            <person name="Lancet D."/>
            <person name="Huttley G.A."/>
            <person name="Smit A.F."/>
            <person name="Pask A."/>
            <person name="Temple-Smith P."/>
            <person name="Batzer M.A."/>
            <person name="Walker J.A."/>
            <person name="Konkel M.K."/>
            <person name="Harris R.S."/>
            <person name="Whittington C.M."/>
            <person name="Wong E.S."/>
            <person name="Gemmell N.J."/>
            <person name="Buschiazzo E."/>
            <person name="Vargas Jentzsch I.M."/>
            <person name="Merkel A."/>
            <person name="Schmitz J."/>
            <person name="Zemann A."/>
            <person name="Churakov G."/>
            <person name="Kriegs J.O."/>
            <person name="Brosius J."/>
            <person name="Murchison E.P."/>
            <person name="Sachidanandam R."/>
            <person name="Smith C."/>
            <person name="Hannon G.J."/>
            <person name="Tsend-Ayush E."/>
            <person name="McMillan D."/>
            <person name="Attenborough R."/>
            <person name="Rens W."/>
            <person name="Ferguson-Smith M."/>
            <person name="Lefevre C.M."/>
            <person name="Sharp J.A."/>
            <person name="Nicholas K.R."/>
            <person name="Ray D.A."/>
            <person name="Kube M."/>
            <person name="Reinhardt R."/>
            <person name="Pringle T.H."/>
            <person name="Taylor J."/>
            <person name="Jones R.C."/>
            <person name="Nixon B."/>
            <person name="Dacheux J.L."/>
            <person name="Niwa H."/>
            <person name="Sekita Y."/>
            <person name="Huang X."/>
            <person name="Stark A."/>
            <person name="Kheradpour P."/>
            <person name="Kellis M."/>
            <person name="Flicek P."/>
            <person name="Chen Y."/>
            <person name="Webber C."/>
            <person name="Hardison R."/>
            <person name="Nelson J."/>
            <person name="Hallsworth-Pepin K."/>
            <person name="Delehaunty K."/>
            <person name="Markovic C."/>
            <person name="Minx P."/>
            <person name="Feng Y."/>
            <person name="Kremitzki C."/>
            <person name="Mitreva M."/>
            <person name="Glasscock J."/>
            <person name="Wylie T."/>
            <person name="Wohldmann P."/>
            <person name="Thiru P."/>
            <person name="Nhan M.N."/>
            <person name="Pohl C.S."/>
            <person name="Smith S.M."/>
            <person name="Hou S."/>
            <person name="Nefedov M."/>
            <person name="de Jong P.J."/>
            <person name="Renfree M.B."/>
            <person name="Mardis E.R."/>
            <person name="Wilson R.K."/>
        </authorList>
    </citation>
    <scope>NUCLEOTIDE SEQUENCE [LARGE SCALE GENOMIC DNA]</scope>
    <source>
        <strain evidence="7 8">Glennie</strain>
    </source>
</reference>
<evidence type="ECO:0000256" key="2">
    <source>
        <dbReference type="ARBA" id="ARBA00022729"/>
    </source>
</evidence>
<sequence length="259" mass="29987">MFLFPLLVLFTVLSHSDCKIDTCLPGKYHKPSPGPEPNMKACTLYLKNSCCPANFTELLAQSPVIGVSDTYWNRCGTLSKKCEEYMKKLECFYQCSPAAAHWKDPKNNLGMKFVPLCQNFCDDWFEACKLDHTCSRDWLTDWAVDEKGKKICQSQCLPYSEVYKNGTDLCESMWGQSFRAISRSCRCLEMDGRDEKLLKYITDESSEESSSQSSSENSSGSSEERACRHRRRRLQLRRQPIKEEEEIEFQYIVTEMTWL</sequence>
<dbReference type="InParanoid" id="A0A6I8NRH3"/>
<dbReference type="InterPro" id="IPR004269">
    <property type="entry name" value="Folate_rcpt"/>
</dbReference>
<evidence type="ECO:0000256" key="3">
    <source>
        <dbReference type="ARBA" id="ARBA00023157"/>
    </source>
</evidence>
<dbReference type="PANTHER" id="PTHR10517:SF19">
    <property type="entry name" value="RETBINDIN"/>
    <property type="match status" value="1"/>
</dbReference>
<dbReference type="GeneTree" id="ENSGT00950000183144"/>
<dbReference type="PANTHER" id="PTHR10517">
    <property type="entry name" value="FOLATE RECEPTOR"/>
    <property type="match status" value="1"/>
</dbReference>
<reference evidence="7" key="2">
    <citation type="submission" date="2025-08" db="UniProtKB">
        <authorList>
            <consortium name="Ensembl"/>
        </authorList>
    </citation>
    <scope>IDENTIFICATION</scope>
    <source>
        <strain evidence="7">Glennie</strain>
    </source>
</reference>
<proteinExistence type="inferred from homology"/>
<dbReference type="OMA" id="CCYADFT"/>
<reference evidence="7" key="3">
    <citation type="submission" date="2025-09" db="UniProtKB">
        <authorList>
            <consortium name="Ensembl"/>
        </authorList>
    </citation>
    <scope>IDENTIFICATION</scope>
    <source>
        <strain evidence="7">Glennie</strain>
    </source>
</reference>
<evidence type="ECO:0000313" key="8">
    <source>
        <dbReference type="Proteomes" id="UP000002279"/>
    </source>
</evidence>
<feature type="chain" id="PRO_5026337070" description="Folate receptor-like domain-containing protein" evidence="5">
    <location>
        <begin position="19"/>
        <end position="259"/>
    </location>
</feature>
<feature type="signal peptide" evidence="5">
    <location>
        <begin position="1"/>
        <end position="18"/>
    </location>
</feature>
<evidence type="ECO:0000259" key="6">
    <source>
        <dbReference type="Pfam" id="PF03024"/>
    </source>
</evidence>
<evidence type="ECO:0000313" key="7">
    <source>
        <dbReference type="Ensembl" id="ENSOANP00000043188.1"/>
    </source>
</evidence>
<dbReference type="GO" id="GO:0038023">
    <property type="term" value="F:signaling receptor activity"/>
    <property type="evidence" value="ECO:0000318"/>
    <property type="project" value="GO_Central"/>
</dbReference>
<dbReference type="Proteomes" id="UP000002279">
    <property type="component" value="Chromosome 18"/>
</dbReference>
<gene>
    <name evidence="7" type="primary">LOC100077475</name>
</gene>
<dbReference type="Bgee" id="ENSOANG00000045416">
    <property type="expression patterns" value="Expressed in liver and 3 other cell types or tissues"/>
</dbReference>
<dbReference type="GeneID" id="100077475"/>
<dbReference type="RefSeq" id="XP_001508696.3">
    <property type="nucleotide sequence ID" value="XM_001508646.6"/>
</dbReference>
<keyword evidence="8" id="KW-1185">Reference proteome</keyword>
<feature type="compositionally biased region" description="Low complexity" evidence="4">
    <location>
        <begin position="208"/>
        <end position="221"/>
    </location>
</feature>
<keyword evidence="2 5" id="KW-0732">Signal</keyword>
<dbReference type="GO" id="GO:0032217">
    <property type="term" value="F:riboflavin transmembrane transporter activity"/>
    <property type="evidence" value="ECO:0000318"/>
    <property type="project" value="GO_Central"/>
</dbReference>
<dbReference type="KEGG" id="oaa:100077475"/>
<name>A0A6I8NRH3_ORNAN</name>
<feature type="region of interest" description="Disordered" evidence="4">
    <location>
        <begin position="203"/>
        <end position="231"/>
    </location>
</feature>
<protein>
    <recommendedName>
        <fullName evidence="6">Folate receptor-like domain-containing protein</fullName>
    </recommendedName>
</protein>
<evidence type="ECO:0000256" key="5">
    <source>
        <dbReference type="SAM" id="SignalP"/>
    </source>
</evidence>
<keyword evidence="3" id="KW-1015">Disulfide bond</keyword>
<dbReference type="AlphaFoldDB" id="A0A6I8NRH3"/>
<comment type="similarity">
    <text evidence="1">Belongs to the folate receptor family.</text>
</comment>
<dbReference type="GO" id="GO:0009897">
    <property type="term" value="C:external side of plasma membrane"/>
    <property type="evidence" value="ECO:0000318"/>
    <property type="project" value="GO_Central"/>
</dbReference>
<dbReference type="Pfam" id="PF03024">
    <property type="entry name" value="Folate_rec"/>
    <property type="match status" value="1"/>
</dbReference>
<dbReference type="InterPro" id="IPR018143">
    <property type="entry name" value="Folate_rcpt-like"/>
</dbReference>